<comment type="caution">
    <text evidence="3">The sequence shown here is derived from an EMBL/GenBank/DDBJ whole genome shotgun (WGS) entry which is preliminary data.</text>
</comment>
<name>A0A645GA33_9ZZZZ</name>
<organism evidence="3">
    <name type="scientific">bioreactor metagenome</name>
    <dbReference type="NCBI Taxonomy" id="1076179"/>
    <lineage>
        <taxon>unclassified sequences</taxon>
        <taxon>metagenomes</taxon>
        <taxon>ecological metagenomes</taxon>
    </lineage>
</organism>
<feature type="compositionally biased region" description="Acidic residues" evidence="1">
    <location>
        <begin position="69"/>
        <end position="78"/>
    </location>
</feature>
<gene>
    <name evidence="3" type="ORF">SDC9_171160</name>
</gene>
<sequence length="119" mass="12735">MSEQNITTNELAGRLGKLEELILQMKMNEGRNDVANTKPESEKVDFKGQSGDACHPEDSSSQNKFESPYYDDDEDDDISCAPSSTTISDDEVISFGVGVGVGAALLGGGLLLAKLFSKD</sequence>
<keyword evidence="2" id="KW-0812">Transmembrane</keyword>
<evidence type="ECO:0000256" key="1">
    <source>
        <dbReference type="SAM" id="MobiDB-lite"/>
    </source>
</evidence>
<reference evidence="3" key="1">
    <citation type="submission" date="2019-08" db="EMBL/GenBank/DDBJ databases">
        <authorList>
            <person name="Kucharzyk K."/>
            <person name="Murdoch R.W."/>
            <person name="Higgins S."/>
            <person name="Loffler F."/>
        </authorList>
    </citation>
    <scope>NUCLEOTIDE SEQUENCE</scope>
</reference>
<feature type="region of interest" description="Disordered" evidence="1">
    <location>
        <begin position="29"/>
        <end position="85"/>
    </location>
</feature>
<keyword evidence="2" id="KW-1133">Transmembrane helix</keyword>
<feature type="transmembrane region" description="Helical" evidence="2">
    <location>
        <begin position="92"/>
        <end position="113"/>
    </location>
</feature>
<proteinExistence type="predicted"/>
<accession>A0A645GA33</accession>
<keyword evidence="2" id="KW-0472">Membrane</keyword>
<evidence type="ECO:0000256" key="2">
    <source>
        <dbReference type="SAM" id="Phobius"/>
    </source>
</evidence>
<dbReference type="EMBL" id="VSSQ01072366">
    <property type="protein sequence ID" value="MPN23767.1"/>
    <property type="molecule type" value="Genomic_DNA"/>
</dbReference>
<evidence type="ECO:0000313" key="3">
    <source>
        <dbReference type="EMBL" id="MPN23767.1"/>
    </source>
</evidence>
<dbReference type="AlphaFoldDB" id="A0A645GA33"/>
<protein>
    <submittedName>
        <fullName evidence="3">Uncharacterized protein</fullName>
    </submittedName>
</protein>